<name>A0AAV1RC20_9ROSI</name>
<feature type="compositionally biased region" description="Polar residues" evidence="1">
    <location>
        <begin position="188"/>
        <end position="207"/>
    </location>
</feature>
<comment type="caution">
    <text evidence="2">The sequence shown here is derived from an EMBL/GenBank/DDBJ whole genome shotgun (WGS) entry which is preliminary data.</text>
</comment>
<organism evidence="2 3">
    <name type="scientific">Dovyalis caffra</name>
    <dbReference type="NCBI Taxonomy" id="77055"/>
    <lineage>
        <taxon>Eukaryota</taxon>
        <taxon>Viridiplantae</taxon>
        <taxon>Streptophyta</taxon>
        <taxon>Embryophyta</taxon>
        <taxon>Tracheophyta</taxon>
        <taxon>Spermatophyta</taxon>
        <taxon>Magnoliopsida</taxon>
        <taxon>eudicotyledons</taxon>
        <taxon>Gunneridae</taxon>
        <taxon>Pentapetalae</taxon>
        <taxon>rosids</taxon>
        <taxon>fabids</taxon>
        <taxon>Malpighiales</taxon>
        <taxon>Salicaceae</taxon>
        <taxon>Flacourtieae</taxon>
        <taxon>Dovyalis</taxon>
    </lineage>
</organism>
<feature type="compositionally biased region" description="Polar residues" evidence="1">
    <location>
        <begin position="128"/>
        <end position="137"/>
    </location>
</feature>
<feature type="region of interest" description="Disordered" evidence="1">
    <location>
        <begin position="171"/>
        <end position="224"/>
    </location>
</feature>
<evidence type="ECO:0000313" key="2">
    <source>
        <dbReference type="EMBL" id="CAK7332701.1"/>
    </source>
</evidence>
<dbReference type="EMBL" id="CAWUPB010000913">
    <property type="protein sequence ID" value="CAK7332701.1"/>
    <property type="molecule type" value="Genomic_DNA"/>
</dbReference>
<proteinExistence type="predicted"/>
<feature type="compositionally biased region" description="Polar residues" evidence="1">
    <location>
        <begin position="171"/>
        <end position="181"/>
    </location>
</feature>
<dbReference type="AlphaFoldDB" id="A0AAV1RC20"/>
<keyword evidence="3" id="KW-1185">Reference proteome</keyword>
<dbReference type="Proteomes" id="UP001314170">
    <property type="component" value="Unassembled WGS sequence"/>
</dbReference>
<reference evidence="2 3" key="1">
    <citation type="submission" date="2024-01" db="EMBL/GenBank/DDBJ databases">
        <authorList>
            <person name="Waweru B."/>
        </authorList>
    </citation>
    <scope>NUCLEOTIDE SEQUENCE [LARGE SCALE GENOMIC DNA]</scope>
</reference>
<feature type="region of interest" description="Disordered" evidence="1">
    <location>
        <begin position="95"/>
        <end position="137"/>
    </location>
</feature>
<evidence type="ECO:0000313" key="3">
    <source>
        <dbReference type="Proteomes" id="UP001314170"/>
    </source>
</evidence>
<feature type="compositionally biased region" description="Basic and acidic residues" evidence="1">
    <location>
        <begin position="208"/>
        <end position="220"/>
    </location>
</feature>
<accession>A0AAV1RC20</accession>
<evidence type="ECO:0000256" key="1">
    <source>
        <dbReference type="SAM" id="MobiDB-lite"/>
    </source>
</evidence>
<gene>
    <name evidence="2" type="ORF">DCAF_LOCUS9115</name>
</gene>
<sequence>MEEEKSKKRPLDLDSTWDVIIGRDDGEPPPLVIVKNTQPQPWQSQKEGFASLSDKKLDEQIQRNRIHFLGIGPTLPDKGEKLRITIKAMEEERELRKLRRPTQMDAAECDKPKHSTASSRIDGFGQKGASSQDKNSQSQFTSIFIRKMEENTDCRVGSAYDKELTTLGHCNRQNMRTNGGLSQKRRQNVQSSSRRLPFQCATSVSTNGDRRDPANVDQKGRASSAHLSCHNRERFFINSSKKKDACLVLPSNGSRRRKGPTVVVLDEDEPQLVETAEKAKELAE</sequence>
<protein>
    <submittedName>
        <fullName evidence="2">Uncharacterized protein</fullName>
    </submittedName>
</protein>